<keyword evidence="5" id="KW-1185">Reference proteome</keyword>
<reference evidence="6" key="1">
    <citation type="submission" date="2016-11" db="UniProtKB">
        <authorList>
            <consortium name="WormBaseParasite"/>
        </authorList>
    </citation>
    <scope>IDENTIFICATION</scope>
</reference>
<sequence>MSYWILRNRMASGYQDPYANLTAAERSMWLYDPYAQGTTAAPAATRAPYPRPLMETPAQPYVQRPTNSGYGAPAYGTQGYGNMAYVDPYQQDNSVGYNEKFAQATAAYTTEEYNERFGPGYGAPVKPVMNFFGGSGSLMAKKGAKHAGATKEAANSHARTNDKVKKKKKAGKGANAQLPAQRKAPPPLSPPKPAKAALQTAALTAGTEGYVKANKIGFYKLVTPAPVVEKENKQVQKKAEKKPASPIKQQEPLLALTGEIPDFLKRSNVLTETRKRKIRYRVGLWCRIVGWTVESIFKTDGWYATCGQPSKYTVKVTNFYPEIFNISAIGTVFEELSYKLVTNWIEMWYYKGILSDKMIFNIYEKDARYSSEIFQASKRCFLTLIDEILKEGLPEELKTGERPFTDEEKARMDAAFARAAERISNNDLASDESVQETENGS</sequence>
<dbReference type="OrthoDB" id="10581459at2759"/>
<evidence type="ECO:0000313" key="4">
    <source>
        <dbReference type="Proteomes" id="UP000095284"/>
    </source>
</evidence>
<proteinExistence type="predicted"/>
<dbReference type="EMBL" id="CAJFDI010000002">
    <property type="protein sequence ID" value="CAD5217862.1"/>
    <property type="molecule type" value="Genomic_DNA"/>
</dbReference>
<dbReference type="Proteomes" id="UP000582659">
    <property type="component" value="Unassembled WGS sequence"/>
</dbReference>
<dbReference type="Proteomes" id="UP000659654">
    <property type="component" value="Unassembled WGS sequence"/>
</dbReference>
<dbReference type="WBParaSite" id="BXY_1576400.1">
    <property type="protein sequence ID" value="BXY_1576400.1"/>
    <property type="gene ID" value="BXY_1576400"/>
</dbReference>
<evidence type="ECO:0000313" key="2">
    <source>
        <dbReference type="EMBL" id="CAD5217862.1"/>
    </source>
</evidence>
<feature type="compositionally biased region" description="Pro residues" evidence="1">
    <location>
        <begin position="184"/>
        <end position="193"/>
    </location>
</feature>
<organism evidence="4 6">
    <name type="scientific">Bursaphelenchus xylophilus</name>
    <name type="common">Pinewood nematode worm</name>
    <name type="synonym">Aphelenchoides xylophilus</name>
    <dbReference type="NCBI Taxonomy" id="6326"/>
    <lineage>
        <taxon>Eukaryota</taxon>
        <taxon>Metazoa</taxon>
        <taxon>Ecdysozoa</taxon>
        <taxon>Nematoda</taxon>
        <taxon>Chromadorea</taxon>
        <taxon>Rhabditida</taxon>
        <taxon>Tylenchina</taxon>
        <taxon>Tylenchomorpha</taxon>
        <taxon>Aphelenchoidea</taxon>
        <taxon>Aphelenchoididae</taxon>
        <taxon>Bursaphelenchus</taxon>
    </lineage>
</organism>
<dbReference type="AlphaFoldDB" id="A0A1I7SRU7"/>
<dbReference type="EMBL" id="CAJFCV020000002">
    <property type="protein sequence ID" value="CAG9101835.1"/>
    <property type="molecule type" value="Genomic_DNA"/>
</dbReference>
<evidence type="ECO:0000313" key="5">
    <source>
        <dbReference type="Proteomes" id="UP000659654"/>
    </source>
</evidence>
<reference evidence="3" key="2">
    <citation type="submission" date="2020-08" db="EMBL/GenBank/DDBJ databases">
        <authorList>
            <person name="Kikuchi T."/>
        </authorList>
    </citation>
    <scope>NUCLEOTIDE SEQUENCE</scope>
    <source>
        <strain evidence="2">Ka4C1</strain>
    </source>
</reference>
<evidence type="ECO:0000313" key="6">
    <source>
        <dbReference type="WBParaSite" id="BXY_1576400.1"/>
    </source>
</evidence>
<dbReference type="Proteomes" id="UP000095284">
    <property type="component" value="Unplaced"/>
</dbReference>
<accession>A0A1I7SRU7</accession>
<protein>
    <submittedName>
        <fullName evidence="2">(pine wood nematode) hypothetical protein</fullName>
    </submittedName>
</protein>
<evidence type="ECO:0000256" key="1">
    <source>
        <dbReference type="SAM" id="MobiDB-lite"/>
    </source>
</evidence>
<evidence type="ECO:0000313" key="3">
    <source>
        <dbReference type="EMBL" id="CAG9101835.1"/>
    </source>
</evidence>
<feature type="region of interest" description="Disordered" evidence="1">
    <location>
        <begin position="143"/>
        <end position="194"/>
    </location>
</feature>
<name>A0A1I7SRU7_BURXY</name>
<gene>
    <name evidence="2" type="ORF">BXYJ_LOCUS5255</name>
</gene>